<comment type="caution">
    <text evidence="1">The sequence shown here is derived from an EMBL/GenBank/DDBJ whole genome shotgun (WGS) entry which is preliminary data.</text>
</comment>
<keyword evidence="2" id="KW-1185">Reference proteome</keyword>
<proteinExistence type="predicted"/>
<evidence type="ECO:0000313" key="1">
    <source>
        <dbReference type="EMBL" id="GAA5813870.1"/>
    </source>
</evidence>
<gene>
    <name evidence="1" type="ORF">MFLAVUS_007357</name>
</gene>
<organism evidence="1 2">
    <name type="scientific">Mucor flavus</name>
    <dbReference type="NCBI Taxonomy" id="439312"/>
    <lineage>
        <taxon>Eukaryota</taxon>
        <taxon>Fungi</taxon>
        <taxon>Fungi incertae sedis</taxon>
        <taxon>Mucoromycota</taxon>
        <taxon>Mucoromycotina</taxon>
        <taxon>Mucoromycetes</taxon>
        <taxon>Mucorales</taxon>
        <taxon>Mucorineae</taxon>
        <taxon>Mucoraceae</taxon>
        <taxon>Mucor</taxon>
    </lineage>
</organism>
<accession>A0ABP9Z436</accession>
<evidence type="ECO:0000313" key="2">
    <source>
        <dbReference type="Proteomes" id="UP001473302"/>
    </source>
</evidence>
<evidence type="ECO:0008006" key="3">
    <source>
        <dbReference type="Google" id="ProtNLM"/>
    </source>
</evidence>
<dbReference type="Proteomes" id="UP001473302">
    <property type="component" value="Unassembled WGS sequence"/>
</dbReference>
<name>A0ABP9Z436_9FUNG</name>
<sequence length="599" mass="68151">MTTNNMKWDTIPNEILKLIVSNCGRDCEEVKWMFVNKQWFKLYLSLIYNTISIDSATTDNKVDKILFSRFNVGEYVKNITFESFYVADSIEELDIASDCLSMLMKRTPNVKEVAFASGNTEWAYFSAIIISNEYWRLHVLPELIGENLSFSAQYYLCAYHMRDSLKKLTITLGMIGPRNYRYLMDFTAVETLCIGKGILASLYGLDLLLPYLPKLKALTAHFSNSRNSEQDEQKMHAYPHVKELMLINFTPKKIGEVLTLTKKCAYLNKLNIIGDEKTLWPSDNKGLNITEIFFKDFISVPEYLIKVTGEPQVTALTNNWLCVRKQSSRENYLSFQFNNGASQPISLAIKKDNSNPAVKFKYEGLTCSEKPSSLIWIDDTVSQVELINSNADTANIRARVIELLEKEHVNLKTLILTGCVFTSDAFPNTLLPEKQHLKRLEFDNCIFKLPDLTSFLSQFNSLDFVSLGSCSFQSVLLNEHIDMSTTSIGTLRISAPTLEETITGANYNYRNYNQTTTNSNTNYQTHIRAASVYLASRDLNKFYIIIDDNAVEATGTSFDSIITQYASNITVIRIKVRSIKELLLNSANSSEYIKITCSK</sequence>
<dbReference type="EMBL" id="BAABUK010000018">
    <property type="protein sequence ID" value="GAA5813870.1"/>
    <property type="molecule type" value="Genomic_DNA"/>
</dbReference>
<protein>
    <recommendedName>
        <fullName evidence="3">F-box domain-containing protein</fullName>
    </recommendedName>
</protein>
<reference evidence="1 2" key="1">
    <citation type="submission" date="2024-04" db="EMBL/GenBank/DDBJ databases">
        <title>genome sequences of Mucor flavus KT1a and Helicostylum pulchrum KT1b strains isolated from the surface of a dry-aged beef.</title>
        <authorList>
            <person name="Toyotome T."/>
            <person name="Hosono M."/>
            <person name="Torimaru M."/>
            <person name="Fukuda K."/>
            <person name="Mikami N."/>
        </authorList>
    </citation>
    <scope>NUCLEOTIDE SEQUENCE [LARGE SCALE GENOMIC DNA]</scope>
    <source>
        <strain evidence="1 2">KT1a</strain>
    </source>
</reference>
<dbReference type="SUPFAM" id="SSF52047">
    <property type="entry name" value="RNI-like"/>
    <property type="match status" value="1"/>
</dbReference>